<evidence type="ECO:0000313" key="2">
    <source>
        <dbReference type="Proteomes" id="UP000031258"/>
    </source>
</evidence>
<keyword evidence="2" id="KW-1185">Reference proteome</keyword>
<accession>A0A0C1MWT9</accession>
<name>A0A0C1MWT9_9RICK</name>
<dbReference type="RefSeq" id="WP_039458734.1">
    <property type="nucleotide sequence ID" value="NZ_JSWE01000198.1"/>
</dbReference>
<dbReference type="Proteomes" id="UP000031258">
    <property type="component" value="Unassembled WGS sequence"/>
</dbReference>
<gene>
    <name evidence="1" type="ORF">NF27_IE00020</name>
</gene>
<dbReference type="EMBL" id="JSWE01000198">
    <property type="protein sequence ID" value="KIE04366.1"/>
    <property type="molecule type" value="Genomic_DNA"/>
</dbReference>
<dbReference type="AlphaFoldDB" id="A0A0C1MWT9"/>
<proteinExistence type="predicted"/>
<dbReference type="InterPro" id="IPR029060">
    <property type="entry name" value="PIN-like_dom_sf"/>
</dbReference>
<reference evidence="1 2" key="1">
    <citation type="submission" date="2014-11" db="EMBL/GenBank/DDBJ databases">
        <title>A Rickettsiales Symbiont of Amoebae With Ancient Features.</title>
        <authorList>
            <person name="Schulz F."/>
            <person name="Martijn J."/>
            <person name="Wascher F."/>
            <person name="Kostanjsek R."/>
            <person name="Ettema T.J."/>
            <person name="Horn M."/>
        </authorList>
    </citation>
    <scope>NUCLEOTIDE SEQUENCE [LARGE SCALE GENOMIC DNA]</scope>
    <source>
        <strain evidence="1 2">UWC36</strain>
    </source>
</reference>
<dbReference type="STRING" id="86105.NF27_IE00020"/>
<evidence type="ECO:0000313" key="1">
    <source>
        <dbReference type="EMBL" id="KIE04366.1"/>
    </source>
</evidence>
<evidence type="ECO:0008006" key="3">
    <source>
        <dbReference type="Google" id="ProtNLM"/>
    </source>
</evidence>
<comment type="caution">
    <text evidence="1">The sequence shown here is derived from an EMBL/GenBank/DDBJ whole genome shotgun (WGS) entry which is preliminary data.</text>
</comment>
<dbReference type="SUPFAM" id="SSF88723">
    <property type="entry name" value="PIN domain-like"/>
    <property type="match status" value="1"/>
</dbReference>
<sequence>MYKGLVINEKEIIIKALEIYITTKLHIVDSLLAAKSIVSNLNIMTFDNELKEYINNKYEPDVR</sequence>
<organism evidence="1 2">
    <name type="scientific">Candidatus Jidaibacter acanthamoebae</name>
    <dbReference type="NCBI Taxonomy" id="86105"/>
    <lineage>
        <taxon>Bacteria</taxon>
        <taxon>Pseudomonadati</taxon>
        <taxon>Pseudomonadota</taxon>
        <taxon>Alphaproteobacteria</taxon>
        <taxon>Rickettsiales</taxon>
        <taxon>Candidatus Midichloriaceae</taxon>
        <taxon>Candidatus Jidaibacter</taxon>
    </lineage>
</organism>
<protein>
    <recommendedName>
        <fullName evidence="3">PIN domain-containing protein</fullName>
    </recommendedName>
</protein>